<dbReference type="PANTHER" id="PTHR37422:SF13">
    <property type="entry name" value="LIPOPOLYSACCHARIDE BIOSYNTHESIS PROTEIN PA4999-RELATED"/>
    <property type="match status" value="1"/>
</dbReference>
<dbReference type="GO" id="GO:0016874">
    <property type="term" value="F:ligase activity"/>
    <property type="evidence" value="ECO:0007669"/>
    <property type="project" value="UniProtKB-KW"/>
</dbReference>
<feature type="transmembrane region" description="Helical" evidence="5">
    <location>
        <begin position="115"/>
        <end position="135"/>
    </location>
</feature>
<feature type="transmembrane region" description="Helical" evidence="5">
    <location>
        <begin position="389"/>
        <end position="407"/>
    </location>
</feature>
<evidence type="ECO:0000313" key="8">
    <source>
        <dbReference type="Proteomes" id="UP000232145"/>
    </source>
</evidence>
<keyword evidence="2 5" id="KW-0812">Transmembrane</keyword>
<dbReference type="OrthoDB" id="345652at2"/>
<name>A0A2N0ANS2_9LEPT</name>
<reference evidence="7 8" key="1">
    <citation type="submission" date="2017-07" db="EMBL/GenBank/DDBJ databases">
        <title>Leptospira spp. isolated from tropical soils.</title>
        <authorList>
            <person name="Thibeaux R."/>
            <person name="Iraola G."/>
            <person name="Ferres I."/>
            <person name="Bierque E."/>
            <person name="Girault D."/>
            <person name="Soupe-Gilbert M.-E."/>
            <person name="Picardeau M."/>
            <person name="Goarant C."/>
        </authorList>
    </citation>
    <scope>NUCLEOTIDE SEQUENCE [LARGE SCALE GENOMIC DNA]</scope>
    <source>
        <strain evidence="7 8">FH2-B-A1</strain>
    </source>
</reference>
<sequence>MIGKETFRKISVVFLYLFFVLSPFSISLCQIFAGASVFFLFLDFLLKKEIPKFETQILFWILLYLSFLFTPILTWEETNWKKVVLKSEFGDVWMAFLLLHHSHLSHIEKTKLKQAVLIGAVFLVLSGLVSLLSPYRLAPFVMDGFQYTEGRRLPHLLVVFLQKLPLYLPIGFQSTHLTYGGLLAIYLPSLFERTFRMIPMVKKERFSRFYTFSLFTFSLIGFLLLFLNQSRSIWFGLLFGLVLLSLPKKFSIKKYLPWIGLGLIGFVFLSFLLYQNNWLFQRAIDDLFAKRSLENQRVWIHKMNFAILKDSLVLGIGSGNYPRQFVLHATPLIRELPELYYDLSITPKSHAHFDFLHFWILGGVFGGISFFSFLYLITKNILKVPKHNLFYLGFYAIVFAGSFQCFLLDDEVLLPFLGILCLLPKTNFQKKGLEERPLKKMQSKVFGILVLWIFISAMGALYLSKTPANDLFIHRARTEHNFPAPLPQNSINAKGPVALPLETKEMYFKLAGCLDKNINFDKDAELRQIPVQFQIHWEDLSSGNLPESMELEIRKRESFDQDKEYKVQAERIVKKESFKNPKGVQRVIVQPKDYQAENLEFIDFGFKFVWSGERPYLPRIEISGNCEE</sequence>
<keyword evidence="4 5" id="KW-0472">Membrane</keyword>
<keyword evidence="7" id="KW-0436">Ligase</keyword>
<feature type="transmembrane region" description="Helical" evidence="5">
    <location>
        <begin position="255"/>
        <end position="274"/>
    </location>
</feature>
<dbReference type="InterPro" id="IPR007016">
    <property type="entry name" value="O-antigen_ligase-rel_domated"/>
</dbReference>
<feature type="transmembrane region" description="Helical" evidence="5">
    <location>
        <begin position="233"/>
        <end position="248"/>
    </location>
</feature>
<dbReference type="Proteomes" id="UP000232145">
    <property type="component" value="Unassembled WGS sequence"/>
</dbReference>
<evidence type="ECO:0000256" key="5">
    <source>
        <dbReference type="SAM" id="Phobius"/>
    </source>
</evidence>
<dbReference type="GO" id="GO:0016020">
    <property type="term" value="C:membrane"/>
    <property type="evidence" value="ECO:0007669"/>
    <property type="project" value="UniProtKB-SubCell"/>
</dbReference>
<feature type="domain" description="O-antigen ligase-related" evidence="6">
    <location>
        <begin position="218"/>
        <end position="371"/>
    </location>
</feature>
<comment type="subcellular location">
    <subcellularLocation>
        <location evidence="1">Membrane</location>
        <topology evidence="1">Multi-pass membrane protein</topology>
    </subcellularLocation>
</comment>
<evidence type="ECO:0000256" key="4">
    <source>
        <dbReference type="ARBA" id="ARBA00023136"/>
    </source>
</evidence>
<dbReference type="PANTHER" id="PTHR37422">
    <property type="entry name" value="TEICHURONIC ACID BIOSYNTHESIS PROTEIN TUAE"/>
    <property type="match status" value="1"/>
</dbReference>
<dbReference type="AlphaFoldDB" id="A0A2N0ANS2"/>
<evidence type="ECO:0000256" key="1">
    <source>
        <dbReference type="ARBA" id="ARBA00004141"/>
    </source>
</evidence>
<comment type="caution">
    <text evidence="7">The sequence shown here is derived from an EMBL/GenBank/DDBJ whole genome shotgun (WGS) entry which is preliminary data.</text>
</comment>
<dbReference type="Pfam" id="PF04932">
    <property type="entry name" value="Wzy_C"/>
    <property type="match status" value="1"/>
</dbReference>
<feature type="transmembrane region" description="Helical" evidence="5">
    <location>
        <begin position="57"/>
        <end position="75"/>
    </location>
</feature>
<feature type="transmembrane region" description="Helical" evidence="5">
    <location>
        <begin position="209"/>
        <end position="227"/>
    </location>
</feature>
<evidence type="ECO:0000313" key="7">
    <source>
        <dbReference type="EMBL" id="PJZ85927.1"/>
    </source>
</evidence>
<keyword evidence="8" id="KW-1185">Reference proteome</keyword>
<gene>
    <name evidence="7" type="ORF">CH364_07010</name>
</gene>
<keyword evidence="3 5" id="KW-1133">Transmembrane helix</keyword>
<feature type="transmembrane region" description="Helical" evidence="5">
    <location>
        <begin position="12"/>
        <end position="45"/>
    </location>
</feature>
<protein>
    <submittedName>
        <fullName evidence="7">Ligase</fullName>
    </submittedName>
</protein>
<feature type="transmembrane region" description="Helical" evidence="5">
    <location>
        <begin position="445"/>
        <end position="463"/>
    </location>
</feature>
<feature type="transmembrane region" description="Helical" evidence="5">
    <location>
        <begin position="356"/>
        <end position="377"/>
    </location>
</feature>
<dbReference type="EMBL" id="NPDX01000001">
    <property type="protein sequence ID" value="PJZ85927.1"/>
    <property type="molecule type" value="Genomic_DNA"/>
</dbReference>
<evidence type="ECO:0000256" key="2">
    <source>
        <dbReference type="ARBA" id="ARBA00022692"/>
    </source>
</evidence>
<dbReference type="InterPro" id="IPR051533">
    <property type="entry name" value="WaaL-like"/>
</dbReference>
<dbReference type="RefSeq" id="WP_100742834.1">
    <property type="nucleotide sequence ID" value="NZ_NPDW01000001.1"/>
</dbReference>
<accession>A0A2N0ANS2</accession>
<evidence type="ECO:0000259" key="6">
    <source>
        <dbReference type="Pfam" id="PF04932"/>
    </source>
</evidence>
<evidence type="ECO:0000256" key="3">
    <source>
        <dbReference type="ARBA" id="ARBA00022989"/>
    </source>
</evidence>
<proteinExistence type="predicted"/>
<organism evidence="7 8">
    <name type="scientific">Leptospira harrisiae</name>
    <dbReference type="NCBI Taxonomy" id="2023189"/>
    <lineage>
        <taxon>Bacteria</taxon>
        <taxon>Pseudomonadati</taxon>
        <taxon>Spirochaetota</taxon>
        <taxon>Spirochaetia</taxon>
        <taxon>Leptospirales</taxon>
        <taxon>Leptospiraceae</taxon>
        <taxon>Leptospira</taxon>
    </lineage>
</organism>
<feature type="transmembrane region" description="Helical" evidence="5">
    <location>
        <begin position="166"/>
        <end position="188"/>
    </location>
</feature>